<evidence type="ECO:0000256" key="1">
    <source>
        <dbReference type="SAM" id="MobiDB-lite"/>
    </source>
</evidence>
<name>A0A915CYI6_9BILA</name>
<dbReference type="Pfam" id="PF00626">
    <property type="entry name" value="Gelsolin"/>
    <property type="match status" value="1"/>
</dbReference>
<sequence>MLLYKNAAIEVILLETCPALYSVHNIDQCEDHPQRLPLSYERVNRDGIYLMDTGTYVYLYVCAGVQPRVLESIFGVNAFAKLDEDEALKQVDNQLSERLHSFLRYLHSCRGSGNFAPVVIISFWRNESDCCNTKALKPSQTITDPPPKFRFEKNRGSLRKSSTNN</sequence>
<protein>
    <submittedName>
        <fullName evidence="4">Gelsolin-like domain-containing protein</fullName>
    </submittedName>
</protein>
<dbReference type="WBParaSite" id="jg13506">
    <property type="protein sequence ID" value="jg13506"/>
    <property type="gene ID" value="jg13506"/>
</dbReference>
<dbReference type="GO" id="GO:0090110">
    <property type="term" value="P:COPII-coated vesicle cargo loading"/>
    <property type="evidence" value="ECO:0007669"/>
    <property type="project" value="TreeGrafter"/>
</dbReference>
<dbReference type="GO" id="GO:0000149">
    <property type="term" value="F:SNARE binding"/>
    <property type="evidence" value="ECO:0007669"/>
    <property type="project" value="TreeGrafter"/>
</dbReference>
<evidence type="ECO:0000259" key="2">
    <source>
        <dbReference type="Pfam" id="PF00626"/>
    </source>
</evidence>
<dbReference type="PANTHER" id="PTHR13803">
    <property type="entry name" value="SEC24-RELATED PROTEIN"/>
    <property type="match status" value="1"/>
</dbReference>
<accession>A0A915CYI6</accession>
<dbReference type="PANTHER" id="PTHR13803:SF39">
    <property type="entry name" value="SECRETORY 24AB, ISOFORM A"/>
    <property type="match status" value="1"/>
</dbReference>
<dbReference type="InterPro" id="IPR029006">
    <property type="entry name" value="ADF-H/Gelsolin-like_dom_sf"/>
</dbReference>
<evidence type="ECO:0000313" key="4">
    <source>
        <dbReference type="WBParaSite" id="jg13506"/>
    </source>
</evidence>
<dbReference type="SUPFAM" id="SSF82754">
    <property type="entry name" value="C-terminal, gelsolin-like domain of Sec23/24"/>
    <property type="match status" value="1"/>
</dbReference>
<dbReference type="GO" id="GO:0070971">
    <property type="term" value="C:endoplasmic reticulum exit site"/>
    <property type="evidence" value="ECO:0007669"/>
    <property type="project" value="TreeGrafter"/>
</dbReference>
<reference evidence="4" key="1">
    <citation type="submission" date="2022-11" db="UniProtKB">
        <authorList>
            <consortium name="WormBaseParasite"/>
        </authorList>
    </citation>
    <scope>IDENTIFICATION</scope>
</reference>
<dbReference type="GO" id="GO:0030127">
    <property type="term" value="C:COPII vesicle coat"/>
    <property type="evidence" value="ECO:0007669"/>
    <property type="project" value="TreeGrafter"/>
</dbReference>
<feature type="region of interest" description="Disordered" evidence="1">
    <location>
        <begin position="139"/>
        <end position="165"/>
    </location>
</feature>
<dbReference type="Proteomes" id="UP000887574">
    <property type="component" value="Unplaced"/>
</dbReference>
<dbReference type="InterPro" id="IPR007123">
    <property type="entry name" value="Gelsolin-like_dom"/>
</dbReference>
<dbReference type="InterPro" id="IPR036180">
    <property type="entry name" value="Gelsolin-like_dom_sf"/>
</dbReference>
<feature type="domain" description="Gelsolin-like" evidence="2">
    <location>
        <begin position="33"/>
        <end position="103"/>
    </location>
</feature>
<dbReference type="AlphaFoldDB" id="A0A915CYI6"/>
<organism evidence="3 4">
    <name type="scientific">Ditylenchus dipsaci</name>
    <dbReference type="NCBI Taxonomy" id="166011"/>
    <lineage>
        <taxon>Eukaryota</taxon>
        <taxon>Metazoa</taxon>
        <taxon>Ecdysozoa</taxon>
        <taxon>Nematoda</taxon>
        <taxon>Chromadorea</taxon>
        <taxon>Rhabditida</taxon>
        <taxon>Tylenchina</taxon>
        <taxon>Tylenchomorpha</taxon>
        <taxon>Sphaerularioidea</taxon>
        <taxon>Anguinidae</taxon>
        <taxon>Anguininae</taxon>
        <taxon>Ditylenchus</taxon>
    </lineage>
</organism>
<evidence type="ECO:0000313" key="3">
    <source>
        <dbReference type="Proteomes" id="UP000887574"/>
    </source>
</evidence>
<dbReference type="Gene3D" id="3.40.20.10">
    <property type="entry name" value="Severin"/>
    <property type="match status" value="1"/>
</dbReference>
<dbReference type="InterPro" id="IPR050550">
    <property type="entry name" value="SEC23_SEC24_subfamily"/>
</dbReference>
<dbReference type="GO" id="GO:0008270">
    <property type="term" value="F:zinc ion binding"/>
    <property type="evidence" value="ECO:0007669"/>
    <property type="project" value="TreeGrafter"/>
</dbReference>
<proteinExistence type="predicted"/>
<keyword evidence="3" id="KW-1185">Reference proteome</keyword>